<reference evidence="2 3" key="1">
    <citation type="journal article" date="2015" name="BMC Genomics">
        <title>Gene expression during zombie ant biting behavior reflects the complexity underlying fungal parasitic behavioral manipulation.</title>
        <authorList>
            <person name="de Bekker C."/>
            <person name="Ohm R.A."/>
            <person name="Loreto R.G."/>
            <person name="Sebastian A."/>
            <person name="Albert I."/>
            <person name="Merrow M."/>
            <person name="Brachmann A."/>
            <person name="Hughes D.P."/>
        </authorList>
    </citation>
    <scope>NUCLEOTIDE SEQUENCE [LARGE SCALE GENOMIC DNA]</scope>
    <source>
        <strain evidence="2 3">SC16a</strain>
    </source>
</reference>
<reference evidence="2 3" key="2">
    <citation type="journal article" date="2017" name="Sci. Rep.">
        <title>Ant-infecting Ophiocordyceps genomes reveal a high diversity of potential behavioral manipulation genes and a possible major role for enterotoxins.</title>
        <authorList>
            <person name="de Bekker C."/>
            <person name="Ohm R.A."/>
            <person name="Evans H.C."/>
            <person name="Brachmann A."/>
            <person name="Hughes D.P."/>
        </authorList>
    </citation>
    <scope>NUCLEOTIDE SEQUENCE [LARGE SCALE GENOMIC DNA]</scope>
    <source>
        <strain evidence="2 3">SC16a</strain>
    </source>
</reference>
<evidence type="ECO:0000259" key="1">
    <source>
        <dbReference type="Pfam" id="PF18922"/>
    </source>
</evidence>
<gene>
    <name evidence="2" type="ORF">XA68_18399</name>
</gene>
<dbReference type="EMBL" id="LAZP02000094">
    <property type="protein sequence ID" value="PFH61034.1"/>
    <property type="molecule type" value="Genomic_DNA"/>
</dbReference>
<evidence type="ECO:0000313" key="2">
    <source>
        <dbReference type="EMBL" id="PFH61034.1"/>
    </source>
</evidence>
<name>A0A2A9PIJ4_OPHUN</name>
<protein>
    <recommendedName>
        <fullName evidence="1">DUF5672 domain-containing protein</fullName>
    </recommendedName>
</protein>
<dbReference type="AlphaFoldDB" id="A0A2A9PIJ4"/>
<organism evidence="2 3">
    <name type="scientific">Ophiocordyceps unilateralis</name>
    <name type="common">Zombie-ant fungus</name>
    <name type="synonym">Torrubia unilateralis</name>
    <dbReference type="NCBI Taxonomy" id="268505"/>
    <lineage>
        <taxon>Eukaryota</taxon>
        <taxon>Fungi</taxon>
        <taxon>Dikarya</taxon>
        <taxon>Ascomycota</taxon>
        <taxon>Pezizomycotina</taxon>
        <taxon>Sordariomycetes</taxon>
        <taxon>Hypocreomycetidae</taxon>
        <taxon>Hypocreales</taxon>
        <taxon>Ophiocordycipitaceae</taxon>
        <taxon>Ophiocordyceps</taxon>
    </lineage>
</organism>
<evidence type="ECO:0000313" key="3">
    <source>
        <dbReference type="Proteomes" id="UP000037136"/>
    </source>
</evidence>
<dbReference type="Pfam" id="PF18922">
    <property type="entry name" value="DUF5672"/>
    <property type="match status" value="1"/>
</dbReference>
<dbReference type="OrthoDB" id="10025998at2759"/>
<proteinExistence type="predicted"/>
<sequence length="304" mass="33642">MGALSQATTVPKGFPHQTKVALLIEDRPLSVLAPLLLHLTTVMAPDWRFLFLGSERSVGKMNCSAAIRHRVGQGKIELRRLPSDVKVAGEEMISRLLTSSWLYHGHGIGSRAEWLLLFQTDSMICANSMVEVDDFLRFDWVGAPWNPEGEWGGNGGLSLRRVEPIRAILRSQHRVANSDPEDVWLSERLLHAPGSRMANGSVSLAFSGEMNAGQGQGRLAVPTLVNGTMVNPAGHLVEGIDDWRRGFYEPMGYHIGGGGVWLHAPIWGTPELRNHVWKYCPEVKMVLPMDIARFVPGECAARWP</sequence>
<dbReference type="STRING" id="268505.A0A2A9PIJ4"/>
<comment type="caution">
    <text evidence="2">The sequence shown here is derived from an EMBL/GenBank/DDBJ whole genome shotgun (WGS) entry which is preliminary data.</text>
</comment>
<feature type="domain" description="DUF5672" evidence="1">
    <location>
        <begin position="75"/>
        <end position="212"/>
    </location>
</feature>
<dbReference type="Proteomes" id="UP000037136">
    <property type="component" value="Unassembled WGS sequence"/>
</dbReference>
<accession>A0A2A9PIJ4</accession>
<keyword evidence="3" id="KW-1185">Reference proteome</keyword>
<dbReference type="InterPro" id="IPR043729">
    <property type="entry name" value="DUF5672"/>
</dbReference>